<name>A0A5B0N2L5_PUCGR</name>
<proteinExistence type="predicted"/>
<dbReference type="Proteomes" id="UP000324748">
    <property type="component" value="Unassembled WGS sequence"/>
</dbReference>
<sequence length="74" mass="8210">MLMPTDHLVYNQLDPPPWKLELVSGYPLRISAIRWRISASADGYPPADAAADADVPFPLKSWRISGYPSGYPPI</sequence>
<keyword evidence="2" id="KW-1185">Reference proteome</keyword>
<gene>
    <name evidence="1" type="ORF">PGT21_011257</name>
</gene>
<accession>A0A5B0N2L5</accession>
<reference evidence="1 2" key="1">
    <citation type="submission" date="2019-05" db="EMBL/GenBank/DDBJ databases">
        <title>Emergence of the Ug99 lineage of the wheat stem rust pathogen through somatic hybridization.</title>
        <authorList>
            <person name="Li F."/>
            <person name="Upadhyaya N.M."/>
            <person name="Sperschneider J."/>
            <person name="Matny O."/>
            <person name="Nguyen-Phuc H."/>
            <person name="Mago R."/>
            <person name="Raley C."/>
            <person name="Miller M.E."/>
            <person name="Silverstein K.A.T."/>
            <person name="Henningsen E."/>
            <person name="Hirsch C.D."/>
            <person name="Visser B."/>
            <person name="Pretorius Z.A."/>
            <person name="Steffenson B.J."/>
            <person name="Schwessinger B."/>
            <person name="Dodds P.N."/>
            <person name="Figueroa M."/>
        </authorList>
    </citation>
    <scope>NUCLEOTIDE SEQUENCE [LARGE SCALE GENOMIC DNA]</scope>
    <source>
        <strain evidence="1">21-0</strain>
    </source>
</reference>
<dbReference type="AlphaFoldDB" id="A0A5B0N2L5"/>
<protein>
    <submittedName>
        <fullName evidence="1">Uncharacterized protein</fullName>
    </submittedName>
</protein>
<dbReference type="EMBL" id="VSWC01000119">
    <property type="protein sequence ID" value="KAA1082704.1"/>
    <property type="molecule type" value="Genomic_DNA"/>
</dbReference>
<evidence type="ECO:0000313" key="1">
    <source>
        <dbReference type="EMBL" id="KAA1082704.1"/>
    </source>
</evidence>
<evidence type="ECO:0000313" key="2">
    <source>
        <dbReference type="Proteomes" id="UP000324748"/>
    </source>
</evidence>
<organism evidence="1 2">
    <name type="scientific">Puccinia graminis f. sp. tritici</name>
    <dbReference type="NCBI Taxonomy" id="56615"/>
    <lineage>
        <taxon>Eukaryota</taxon>
        <taxon>Fungi</taxon>
        <taxon>Dikarya</taxon>
        <taxon>Basidiomycota</taxon>
        <taxon>Pucciniomycotina</taxon>
        <taxon>Pucciniomycetes</taxon>
        <taxon>Pucciniales</taxon>
        <taxon>Pucciniaceae</taxon>
        <taxon>Puccinia</taxon>
    </lineage>
</organism>
<comment type="caution">
    <text evidence="1">The sequence shown here is derived from an EMBL/GenBank/DDBJ whole genome shotgun (WGS) entry which is preliminary data.</text>
</comment>